<keyword evidence="7 15" id="KW-1133">Transmembrane helix</keyword>
<dbReference type="SUPFAM" id="SSF103481">
    <property type="entry name" value="Multidrug resistance efflux transporter EmrE"/>
    <property type="match status" value="1"/>
</dbReference>
<evidence type="ECO:0000313" key="18">
    <source>
        <dbReference type="Proteomes" id="UP000007110"/>
    </source>
</evidence>
<dbReference type="EnsemblMetazoa" id="XM_030997511">
    <property type="protein sequence ID" value="XP_030853371"/>
    <property type="gene ID" value="LOC582680"/>
</dbReference>
<accession>A0A7M7PMP6</accession>
<keyword evidence="6" id="KW-0256">Endoplasmic reticulum</keyword>
<dbReference type="Pfam" id="PF00892">
    <property type="entry name" value="EamA"/>
    <property type="match status" value="2"/>
</dbReference>
<comment type="subunit">
    <text evidence="11">Interacts with STIM1; stimulated by depletion of intracellular calcium. Interacts with ORAI1. Interacts with the plasma membrane calcium-transporting ATPases ATP2B1 and ATP2B4. Interacts with ATP1A1, ATP2A2, KPNB1 and XPO1.</text>
</comment>
<feature type="transmembrane region" description="Helical" evidence="15">
    <location>
        <begin position="224"/>
        <end position="245"/>
    </location>
</feature>
<dbReference type="GO" id="GO:0005789">
    <property type="term" value="C:endoplasmic reticulum membrane"/>
    <property type="evidence" value="ECO:0007669"/>
    <property type="project" value="UniProtKB-SubCell"/>
</dbReference>
<evidence type="ECO:0000256" key="10">
    <source>
        <dbReference type="ARBA" id="ARBA00061618"/>
    </source>
</evidence>
<feature type="domain" description="EamA" evidence="16">
    <location>
        <begin position="226"/>
        <end position="360"/>
    </location>
</feature>
<comment type="function">
    <text evidence="9">May play a role in intracellular calcium sensing and homeostasis. May act as a negative regulator of plasma membrane calcium-transporting ATPases preventing calcium efflux from the cell.</text>
</comment>
<reference evidence="17" key="2">
    <citation type="submission" date="2021-01" db="UniProtKB">
        <authorList>
            <consortium name="EnsemblMetazoa"/>
        </authorList>
    </citation>
    <scope>IDENTIFICATION</scope>
</reference>
<dbReference type="InParanoid" id="A0A7M7PMP6"/>
<feature type="transmembrane region" description="Helical" evidence="15">
    <location>
        <begin position="165"/>
        <end position="183"/>
    </location>
</feature>
<feature type="transmembrane region" description="Helical" evidence="15">
    <location>
        <begin position="105"/>
        <end position="126"/>
    </location>
</feature>
<evidence type="ECO:0000313" key="17">
    <source>
        <dbReference type="EnsemblMetazoa" id="XP_030853371"/>
    </source>
</evidence>
<dbReference type="OMA" id="QELECRH"/>
<evidence type="ECO:0000256" key="5">
    <source>
        <dbReference type="ARBA" id="ARBA00022737"/>
    </source>
</evidence>
<protein>
    <recommendedName>
        <fullName evidence="12">Solute carrier family 35 member G1</fullName>
    </recommendedName>
    <alternativeName>
        <fullName evidence="13">Transmembrane protein 20</fullName>
    </alternativeName>
</protein>
<sequence>MTEHEESGNGTNCRERHHHDGTTPRLLAPDNQGDEMYLGENEEDVGMISFKSSMRDDLDHVPCGKLRQFWALHKGLLLALLSCFAQACGSIGVKMLAGKIPPTEIASIRLLSYFVFCNISMVYFKISLRVTKKQLPWLLLRVTCGTTAMCLLFYAYQNIPIGDTSAIIFSSPIFTGIFAWILLGEKFTLVDMALALLTLVGIVLIARPSFLFGNFAEPSGDGNTLLGIIAALVGAIFASMVFVLIRKLGGISVHPLTQIWFFGLIGFILTTMLTAVLGIWVVPRCGRDRFVLIVVGVLGFVAQILMTYAFKLEKATYVAVMKSNNVILSFLFEFAIFGTVPFWLSIIGALLVMSSSLGITVKKWKASKSKKDKEDEDIRNVDQESDNEDEN</sequence>
<dbReference type="AlphaFoldDB" id="A0A7M7PMP6"/>
<evidence type="ECO:0000256" key="11">
    <source>
        <dbReference type="ARBA" id="ARBA00064541"/>
    </source>
</evidence>
<keyword evidence="8 15" id="KW-0472">Membrane</keyword>
<comment type="subcellular location">
    <subcellularLocation>
        <location evidence="2">Cell membrane</location>
        <topology evidence="2">Multi-pass membrane protein</topology>
    </subcellularLocation>
    <subcellularLocation>
        <location evidence="1">Endoplasmic reticulum membrane</location>
        <topology evidence="1">Multi-pass membrane protein</topology>
    </subcellularLocation>
</comment>
<feature type="transmembrane region" description="Helical" evidence="15">
    <location>
        <begin position="289"/>
        <end position="310"/>
    </location>
</feature>
<dbReference type="GO" id="GO:0016020">
    <property type="term" value="C:membrane"/>
    <property type="evidence" value="ECO:0000318"/>
    <property type="project" value="GO_Central"/>
</dbReference>
<evidence type="ECO:0000256" key="13">
    <source>
        <dbReference type="ARBA" id="ARBA00082789"/>
    </source>
</evidence>
<keyword evidence="4 15" id="KW-0812">Transmembrane</keyword>
<comment type="similarity">
    <text evidence="10">Belongs to the TMEM20 family.</text>
</comment>
<evidence type="ECO:0000259" key="16">
    <source>
        <dbReference type="Pfam" id="PF00892"/>
    </source>
</evidence>
<dbReference type="PANTHER" id="PTHR22911:SF6">
    <property type="entry name" value="SOLUTE CARRIER FAMILY 35 MEMBER G1"/>
    <property type="match status" value="1"/>
</dbReference>
<dbReference type="FunCoup" id="A0A7M7PMP6">
    <property type="interactions" value="135"/>
</dbReference>
<organism evidence="17 18">
    <name type="scientific">Strongylocentrotus purpuratus</name>
    <name type="common">Purple sea urchin</name>
    <dbReference type="NCBI Taxonomy" id="7668"/>
    <lineage>
        <taxon>Eukaryota</taxon>
        <taxon>Metazoa</taxon>
        <taxon>Echinodermata</taxon>
        <taxon>Eleutherozoa</taxon>
        <taxon>Echinozoa</taxon>
        <taxon>Echinoidea</taxon>
        <taxon>Euechinoidea</taxon>
        <taxon>Echinacea</taxon>
        <taxon>Camarodonta</taxon>
        <taxon>Echinidea</taxon>
        <taxon>Strongylocentrotidae</taxon>
        <taxon>Strongylocentrotus</taxon>
    </lineage>
</organism>
<dbReference type="Proteomes" id="UP000007110">
    <property type="component" value="Unassembled WGS sequence"/>
</dbReference>
<evidence type="ECO:0000256" key="14">
    <source>
        <dbReference type="SAM" id="MobiDB-lite"/>
    </source>
</evidence>
<keyword evidence="5" id="KW-0677">Repeat</keyword>
<dbReference type="CTD" id="159371"/>
<dbReference type="RefSeq" id="XP_030853371.1">
    <property type="nucleotide sequence ID" value="XM_030997511.1"/>
</dbReference>
<feature type="transmembrane region" description="Helical" evidence="15">
    <location>
        <begin position="75"/>
        <end position="93"/>
    </location>
</feature>
<feature type="domain" description="EamA" evidence="16">
    <location>
        <begin position="74"/>
        <end position="206"/>
    </location>
</feature>
<keyword evidence="18" id="KW-1185">Reference proteome</keyword>
<evidence type="ECO:0000256" key="1">
    <source>
        <dbReference type="ARBA" id="ARBA00004477"/>
    </source>
</evidence>
<reference evidence="18" key="1">
    <citation type="submission" date="2015-02" db="EMBL/GenBank/DDBJ databases">
        <title>Genome sequencing for Strongylocentrotus purpuratus.</title>
        <authorList>
            <person name="Murali S."/>
            <person name="Liu Y."/>
            <person name="Vee V."/>
            <person name="English A."/>
            <person name="Wang M."/>
            <person name="Skinner E."/>
            <person name="Han Y."/>
            <person name="Muzny D.M."/>
            <person name="Worley K.C."/>
            <person name="Gibbs R.A."/>
        </authorList>
    </citation>
    <scope>NUCLEOTIDE SEQUENCE</scope>
</reference>
<evidence type="ECO:0000256" key="6">
    <source>
        <dbReference type="ARBA" id="ARBA00022824"/>
    </source>
</evidence>
<dbReference type="FunFam" id="1.10.3730.20:FF:000026">
    <property type="entry name" value="Solute carrier family 35, member G1"/>
    <property type="match status" value="1"/>
</dbReference>
<feature type="transmembrane region" description="Helical" evidence="15">
    <location>
        <begin position="257"/>
        <end position="283"/>
    </location>
</feature>
<dbReference type="InterPro" id="IPR000620">
    <property type="entry name" value="EamA_dom"/>
</dbReference>
<dbReference type="InterPro" id="IPR037185">
    <property type="entry name" value="EmrE-like"/>
</dbReference>
<evidence type="ECO:0000256" key="8">
    <source>
        <dbReference type="ARBA" id="ARBA00023136"/>
    </source>
</evidence>
<evidence type="ECO:0000256" key="2">
    <source>
        <dbReference type="ARBA" id="ARBA00004651"/>
    </source>
</evidence>
<keyword evidence="3" id="KW-1003">Cell membrane</keyword>
<dbReference type="Gene3D" id="1.10.3730.20">
    <property type="match status" value="1"/>
</dbReference>
<dbReference type="GeneID" id="582680"/>
<feature type="transmembrane region" description="Helical" evidence="15">
    <location>
        <begin position="190"/>
        <end position="212"/>
    </location>
</feature>
<dbReference type="GO" id="GO:0005886">
    <property type="term" value="C:plasma membrane"/>
    <property type="evidence" value="ECO:0007669"/>
    <property type="project" value="UniProtKB-SubCell"/>
</dbReference>
<proteinExistence type="inferred from homology"/>
<feature type="transmembrane region" description="Helical" evidence="15">
    <location>
        <begin position="317"/>
        <end position="336"/>
    </location>
</feature>
<feature type="region of interest" description="Disordered" evidence="14">
    <location>
        <begin position="365"/>
        <end position="391"/>
    </location>
</feature>
<evidence type="ECO:0000256" key="15">
    <source>
        <dbReference type="SAM" id="Phobius"/>
    </source>
</evidence>
<evidence type="ECO:0000256" key="3">
    <source>
        <dbReference type="ARBA" id="ARBA00022475"/>
    </source>
</evidence>
<feature type="region of interest" description="Disordered" evidence="14">
    <location>
        <begin position="1"/>
        <end position="33"/>
    </location>
</feature>
<evidence type="ECO:0000256" key="9">
    <source>
        <dbReference type="ARBA" id="ARBA00059734"/>
    </source>
</evidence>
<dbReference type="RefSeq" id="XP_030853370.1">
    <property type="nucleotide sequence ID" value="XM_030997510.1"/>
</dbReference>
<dbReference type="PANTHER" id="PTHR22911">
    <property type="entry name" value="ACYL-MALONYL CONDENSING ENZYME-RELATED"/>
    <property type="match status" value="1"/>
</dbReference>
<evidence type="ECO:0000256" key="4">
    <source>
        <dbReference type="ARBA" id="ARBA00022692"/>
    </source>
</evidence>
<dbReference type="EnsemblMetazoa" id="XM_030997510">
    <property type="protein sequence ID" value="XP_030853370"/>
    <property type="gene ID" value="LOC582680"/>
</dbReference>
<dbReference type="OrthoDB" id="306876at2759"/>
<evidence type="ECO:0000256" key="7">
    <source>
        <dbReference type="ARBA" id="ARBA00022989"/>
    </source>
</evidence>
<feature type="transmembrane region" description="Helical" evidence="15">
    <location>
        <begin position="138"/>
        <end position="159"/>
    </location>
</feature>
<feature type="compositionally biased region" description="Basic and acidic residues" evidence="14">
    <location>
        <begin position="369"/>
        <end position="382"/>
    </location>
</feature>
<dbReference type="KEGG" id="spu:582680"/>
<name>A0A7M7PMP6_STRPU</name>
<evidence type="ECO:0000256" key="12">
    <source>
        <dbReference type="ARBA" id="ARBA00074441"/>
    </source>
</evidence>